<evidence type="ECO:0000256" key="4">
    <source>
        <dbReference type="ARBA" id="ARBA00023014"/>
    </source>
</evidence>
<dbReference type="AlphaFoldDB" id="A0AAX0BNE2"/>
<reference evidence="6" key="1">
    <citation type="journal article" date="2020" name="Cell Host Microbe">
        <title>Functional and Genomic Variation between Human-Derived Isolates of Lachnospiraceae Reveals Inter- and Intra-Species Diversity.</title>
        <authorList>
            <person name="Sorbara M.T."/>
            <person name="Littmann E.R."/>
            <person name="Fontana E."/>
            <person name="Moody T.U."/>
            <person name="Kohout C.E."/>
            <person name="Gjonbalaj M."/>
            <person name="Eaton V."/>
            <person name="Seok R."/>
            <person name="Leiner I.M."/>
            <person name="Pamer E.G."/>
        </authorList>
    </citation>
    <scope>NUCLEOTIDE SEQUENCE</scope>
    <source>
        <strain evidence="6">MSK.16.45</strain>
    </source>
</reference>
<evidence type="ECO:0000256" key="2">
    <source>
        <dbReference type="ARBA" id="ARBA00022723"/>
    </source>
</evidence>
<evidence type="ECO:0000256" key="1">
    <source>
        <dbReference type="ARBA" id="ARBA00022691"/>
    </source>
</evidence>
<evidence type="ECO:0000256" key="3">
    <source>
        <dbReference type="ARBA" id="ARBA00023004"/>
    </source>
</evidence>
<evidence type="ECO:0000313" key="6">
    <source>
        <dbReference type="EMBL" id="NSC76993.1"/>
    </source>
</evidence>
<dbReference type="PANTHER" id="PTHR11228">
    <property type="entry name" value="RADICAL SAM DOMAIN PROTEIN"/>
    <property type="match status" value="1"/>
</dbReference>
<dbReference type="GO" id="GO:0051536">
    <property type="term" value="F:iron-sulfur cluster binding"/>
    <property type="evidence" value="ECO:0007669"/>
    <property type="project" value="UniProtKB-KW"/>
</dbReference>
<dbReference type="EMBL" id="JAAIMP010000007">
    <property type="protein sequence ID" value="NSC76993.1"/>
    <property type="molecule type" value="Genomic_DNA"/>
</dbReference>
<dbReference type="PANTHER" id="PTHR11228:SF7">
    <property type="entry name" value="PQQA PEPTIDE CYCLASE"/>
    <property type="match status" value="1"/>
</dbReference>
<dbReference type="SUPFAM" id="SSF102114">
    <property type="entry name" value="Radical SAM enzymes"/>
    <property type="match status" value="1"/>
</dbReference>
<dbReference type="Gene3D" id="3.20.20.70">
    <property type="entry name" value="Aldolase class I"/>
    <property type="match status" value="1"/>
</dbReference>
<feature type="domain" description="Radical SAM core" evidence="5">
    <location>
        <begin position="1"/>
        <end position="224"/>
    </location>
</feature>
<dbReference type="PROSITE" id="PS51918">
    <property type="entry name" value="RADICAL_SAM"/>
    <property type="match status" value="1"/>
</dbReference>
<keyword evidence="4" id="KW-0411">Iron-sulfur</keyword>
<proteinExistence type="predicted"/>
<sequence length="326" mass="37063">MLKEISIEIIRKCPNNCLHCSSFSNKNCSEIIPYELFKKVVSGAKNLGLKTVCFSGGEPFLHPDIIEMIEYVYDIGLDSYVYSSGIYMDKDDIRGPIPQQIFDRISNKVTKIIYNIEATQKETYDIIMGTHGCFEFLKESIRRTTEAGVVAEGHFVPNRLNQNQIEETLQFCIGLGVSKVSFLRLVNHGRARENSDKLLLSNEQIADIKCKLVKILNENKYSIRIGVPLLGETEECHCEAANGKLNIRYDGKVFPCEVFKNNGVEPLSDCEPDNIYEKSIEYIYKDSLYLKKARELVKSHVGCISCEQCVGQYYLGKSMEEDINDK</sequence>
<keyword evidence="3" id="KW-0408">Iron</keyword>
<keyword evidence="1" id="KW-0949">S-adenosyl-L-methionine</keyword>
<dbReference type="SMART" id="SM00729">
    <property type="entry name" value="Elp3"/>
    <property type="match status" value="1"/>
</dbReference>
<evidence type="ECO:0000313" key="7">
    <source>
        <dbReference type="Proteomes" id="UP001193756"/>
    </source>
</evidence>
<name>A0AAX0BNE2_9FIRM</name>
<dbReference type="InterPro" id="IPR006638">
    <property type="entry name" value="Elp3/MiaA/NifB-like_rSAM"/>
</dbReference>
<reference evidence="6" key="2">
    <citation type="submission" date="2020-02" db="EMBL/GenBank/DDBJ databases">
        <authorList>
            <person name="Littmann E."/>
            <person name="Sorbara M."/>
        </authorList>
    </citation>
    <scope>NUCLEOTIDE SEQUENCE</scope>
    <source>
        <strain evidence="6">MSK.16.45</strain>
    </source>
</reference>
<dbReference type="InterPro" id="IPR050377">
    <property type="entry name" value="Radical_SAM_PqqE_MftC-like"/>
</dbReference>
<comment type="caution">
    <text evidence="6">The sequence shown here is derived from an EMBL/GenBank/DDBJ whole genome shotgun (WGS) entry which is preliminary data.</text>
</comment>
<accession>A0AAX0BNE2</accession>
<organism evidence="6 7">
    <name type="scientific">Agathobacter rectalis</name>
    <dbReference type="NCBI Taxonomy" id="39491"/>
    <lineage>
        <taxon>Bacteria</taxon>
        <taxon>Bacillati</taxon>
        <taxon>Bacillota</taxon>
        <taxon>Clostridia</taxon>
        <taxon>Lachnospirales</taxon>
        <taxon>Lachnospiraceae</taxon>
        <taxon>Agathobacter</taxon>
    </lineage>
</organism>
<dbReference type="SFLD" id="SFLDG01067">
    <property type="entry name" value="SPASM/twitch_domain_containing"/>
    <property type="match status" value="1"/>
</dbReference>
<evidence type="ECO:0000259" key="5">
    <source>
        <dbReference type="PROSITE" id="PS51918"/>
    </source>
</evidence>
<dbReference type="GO" id="GO:0003824">
    <property type="term" value="F:catalytic activity"/>
    <property type="evidence" value="ECO:0007669"/>
    <property type="project" value="InterPro"/>
</dbReference>
<dbReference type="SFLD" id="SFLDS00029">
    <property type="entry name" value="Radical_SAM"/>
    <property type="match status" value="1"/>
</dbReference>
<gene>
    <name evidence="6" type="ORF">G4312_06755</name>
</gene>
<dbReference type="InterPro" id="IPR007197">
    <property type="entry name" value="rSAM"/>
</dbReference>
<dbReference type="Proteomes" id="UP001193756">
    <property type="component" value="Unassembled WGS sequence"/>
</dbReference>
<protein>
    <submittedName>
        <fullName evidence="6">Radical SAM protein</fullName>
    </submittedName>
</protein>
<dbReference type="CDD" id="cd01335">
    <property type="entry name" value="Radical_SAM"/>
    <property type="match status" value="1"/>
</dbReference>
<dbReference type="InterPro" id="IPR058240">
    <property type="entry name" value="rSAM_sf"/>
</dbReference>
<dbReference type="RefSeq" id="WP_173844209.1">
    <property type="nucleotide sequence ID" value="NZ_JAAIMP010000007.1"/>
</dbReference>
<dbReference type="InterPro" id="IPR013785">
    <property type="entry name" value="Aldolase_TIM"/>
</dbReference>
<keyword evidence="2" id="KW-0479">Metal-binding</keyword>
<dbReference type="GO" id="GO:0046872">
    <property type="term" value="F:metal ion binding"/>
    <property type="evidence" value="ECO:0007669"/>
    <property type="project" value="UniProtKB-KW"/>
</dbReference>
<dbReference type="Pfam" id="PF04055">
    <property type="entry name" value="Radical_SAM"/>
    <property type="match status" value="1"/>
</dbReference>